<keyword evidence="2" id="KW-1185">Reference proteome</keyword>
<dbReference type="EMBL" id="JADWYR010000001">
    <property type="protein sequence ID" value="MBG9376056.1"/>
    <property type="molecule type" value="Genomic_DNA"/>
</dbReference>
<sequence length="191" mass="22522">MKTVYFIIFVFLLAACKESSMQQYNQLVQKELSTGKRVDTLFYGIAFGMDLRQFYKHCWELNKQGIFTDGTNNRAILYKLNNHELKHDASMNFFPEMAGDKIYKMQATFQYNAWAPWNKHLYADSLLPDVLQFYRQWYRDGNPFIQISDEEKGTIYVKVDGNRRITIGRFDDRIVKVDYTDLSVTNATVNE</sequence>
<reference evidence="1" key="1">
    <citation type="submission" date="2020-11" db="EMBL/GenBank/DDBJ databases">
        <title>Bacterial whole genome sequence for Panacibacter sp. DH6.</title>
        <authorList>
            <person name="Le V."/>
            <person name="Ko S."/>
            <person name="Ahn C.-Y."/>
            <person name="Oh H.-M."/>
        </authorList>
    </citation>
    <scope>NUCLEOTIDE SEQUENCE</scope>
    <source>
        <strain evidence="1">DH6</strain>
    </source>
</reference>
<dbReference type="RefSeq" id="WP_196990078.1">
    <property type="nucleotide sequence ID" value="NZ_JADWYR010000001.1"/>
</dbReference>
<accession>A0A931E5U7</accession>
<evidence type="ECO:0000313" key="2">
    <source>
        <dbReference type="Proteomes" id="UP000628448"/>
    </source>
</evidence>
<protein>
    <recommendedName>
        <fullName evidence="3">Lipoprotein</fullName>
    </recommendedName>
</protein>
<dbReference type="AlphaFoldDB" id="A0A931E5U7"/>
<evidence type="ECO:0000313" key="1">
    <source>
        <dbReference type="EMBL" id="MBG9376056.1"/>
    </source>
</evidence>
<proteinExistence type="predicted"/>
<comment type="caution">
    <text evidence="1">The sequence shown here is derived from an EMBL/GenBank/DDBJ whole genome shotgun (WGS) entry which is preliminary data.</text>
</comment>
<evidence type="ECO:0008006" key="3">
    <source>
        <dbReference type="Google" id="ProtNLM"/>
    </source>
</evidence>
<dbReference type="Proteomes" id="UP000628448">
    <property type="component" value="Unassembled WGS sequence"/>
</dbReference>
<gene>
    <name evidence="1" type="ORF">I5907_07410</name>
</gene>
<name>A0A931E5U7_9BACT</name>
<dbReference type="PROSITE" id="PS51257">
    <property type="entry name" value="PROKAR_LIPOPROTEIN"/>
    <property type="match status" value="1"/>
</dbReference>
<organism evidence="1 2">
    <name type="scientific">Panacibacter microcysteis</name>
    <dbReference type="NCBI Taxonomy" id="2793269"/>
    <lineage>
        <taxon>Bacteria</taxon>
        <taxon>Pseudomonadati</taxon>
        <taxon>Bacteroidota</taxon>
        <taxon>Chitinophagia</taxon>
        <taxon>Chitinophagales</taxon>
        <taxon>Chitinophagaceae</taxon>
        <taxon>Panacibacter</taxon>
    </lineage>
</organism>